<dbReference type="Gene3D" id="1.20.1250.20">
    <property type="entry name" value="MFS general substrate transporter like domains"/>
    <property type="match status" value="2"/>
</dbReference>
<feature type="transmembrane region" description="Helical" evidence="6">
    <location>
        <begin position="489"/>
        <end position="511"/>
    </location>
</feature>
<gene>
    <name evidence="8" type="ORF">BN1708_011266</name>
    <name evidence="9" type="ORF">BN1723_005825</name>
    <name evidence="10" type="ORF">HYQ45_000519</name>
</gene>
<proteinExistence type="predicted"/>
<evidence type="ECO:0000256" key="6">
    <source>
        <dbReference type="SAM" id="Phobius"/>
    </source>
</evidence>
<feature type="transmembrane region" description="Helical" evidence="6">
    <location>
        <begin position="218"/>
        <end position="238"/>
    </location>
</feature>
<name>A0A0G4KZJ4_VERLO</name>
<keyword evidence="2 6" id="KW-0812">Transmembrane</keyword>
<evidence type="ECO:0000313" key="11">
    <source>
        <dbReference type="Proteomes" id="UP000044602"/>
    </source>
</evidence>
<dbReference type="OrthoDB" id="2130629at2759"/>
<dbReference type="Pfam" id="PF07690">
    <property type="entry name" value="MFS_1"/>
    <property type="match status" value="1"/>
</dbReference>
<evidence type="ECO:0000256" key="5">
    <source>
        <dbReference type="SAM" id="MobiDB-lite"/>
    </source>
</evidence>
<feature type="transmembrane region" description="Helical" evidence="6">
    <location>
        <begin position="159"/>
        <end position="178"/>
    </location>
</feature>
<evidence type="ECO:0000256" key="1">
    <source>
        <dbReference type="ARBA" id="ARBA00004141"/>
    </source>
</evidence>
<keyword evidence="4 6" id="KW-0472">Membrane</keyword>
<dbReference type="InterPro" id="IPR036259">
    <property type="entry name" value="MFS_trans_sf"/>
</dbReference>
<accession>A0A0G4KZJ4</accession>
<feature type="transmembrane region" description="Helical" evidence="6">
    <location>
        <begin position="290"/>
        <end position="311"/>
    </location>
</feature>
<evidence type="ECO:0000313" key="8">
    <source>
        <dbReference type="EMBL" id="CRK14805.1"/>
    </source>
</evidence>
<feature type="transmembrane region" description="Helical" evidence="6">
    <location>
        <begin position="184"/>
        <end position="206"/>
    </location>
</feature>
<dbReference type="InterPro" id="IPR011701">
    <property type="entry name" value="MFS"/>
</dbReference>
<feature type="region of interest" description="Disordered" evidence="5">
    <location>
        <begin position="1"/>
        <end position="28"/>
    </location>
</feature>
<dbReference type="GO" id="GO:0022857">
    <property type="term" value="F:transmembrane transporter activity"/>
    <property type="evidence" value="ECO:0007669"/>
    <property type="project" value="InterPro"/>
</dbReference>
<feature type="transmembrane region" description="Helical" evidence="6">
    <location>
        <begin position="129"/>
        <end position="152"/>
    </location>
</feature>
<dbReference type="PANTHER" id="PTHR42718:SF10">
    <property type="entry name" value="TRANSPORTER, PUTATIVE (AFU_ORTHOLOGUE AFUA_8G06760)-RELATED"/>
    <property type="match status" value="1"/>
</dbReference>
<dbReference type="EMBL" id="CVQH01005891">
    <property type="protein sequence ID" value="CRK14805.1"/>
    <property type="molecule type" value="Genomic_DNA"/>
</dbReference>
<feature type="transmembrane region" description="Helical" evidence="6">
    <location>
        <begin position="250"/>
        <end position="270"/>
    </location>
</feature>
<dbReference type="EMBL" id="CVQI01033606">
    <property type="protein sequence ID" value="CRK43775.1"/>
    <property type="molecule type" value="Genomic_DNA"/>
</dbReference>
<feature type="transmembrane region" description="Helical" evidence="6">
    <location>
        <begin position="323"/>
        <end position="342"/>
    </location>
</feature>
<feature type="transmembrane region" description="Helical" evidence="6">
    <location>
        <begin position="427"/>
        <end position="446"/>
    </location>
</feature>
<feature type="domain" description="Major facilitator superfamily (MFS) profile" evidence="7">
    <location>
        <begin position="94"/>
        <end position="561"/>
    </location>
</feature>
<keyword evidence="11" id="KW-1185">Reference proteome</keyword>
<dbReference type="AlphaFoldDB" id="A0A0G4KZJ4"/>
<reference evidence="10" key="2">
    <citation type="journal article" date="2021" name="Mol. Plant Pathol.">
        <title>A 20-kb lineage-specific genomic region tames virulence in pathogenic amphidiploid Verticillium longisporum.</title>
        <authorList>
            <person name="Harting R."/>
            <person name="Starke J."/>
            <person name="Kusch H."/>
            <person name="Poggeler S."/>
            <person name="Maurus I."/>
            <person name="Schluter R."/>
            <person name="Landesfeind M."/>
            <person name="Bulla I."/>
            <person name="Nowrousian M."/>
            <person name="de Jonge R."/>
            <person name="Stahlhut G."/>
            <person name="Hoff K.J."/>
            <person name="Asshauer K.P."/>
            <person name="Thurmer A."/>
            <person name="Stanke M."/>
            <person name="Daniel R."/>
            <person name="Morgenstern B."/>
            <person name="Thomma B.P.H.J."/>
            <person name="Kronstad J.W."/>
            <person name="Braus-Stromeyer S.A."/>
            <person name="Braus G.H."/>
        </authorList>
    </citation>
    <scope>NUCLEOTIDE SEQUENCE</scope>
    <source>
        <strain evidence="10">Vl32</strain>
    </source>
</reference>
<evidence type="ECO:0000313" key="12">
    <source>
        <dbReference type="Proteomes" id="UP000045706"/>
    </source>
</evidence>
<dbReference type="Proteomes" id="UP000689129">
    <property type="component" value="Unassembled WGS sequence"/>
</dbReference>
<feature type="transmembrane region" description="Helical" evidence="6">
    <location>
        <begin position="91"/>
        <end position="117"/>
    </location>
</feature>
<dbReference type="InterPro" id="IPR020846">
    <property type="entry name" value="MFS_dom"/>
</dbReference>
<evidence type="ECO:0000256" key="2">
    <source>
        <dbReference type="ARBA" id="ARBA00022692"/>
    </source>
</evidence>
<evidence type="ECO:0000313" key="10">
    <source>
        <dbReference type="EMBL" id="KAG7143268.1"/>
    </source>
</evidence>
<evidence type="ECO:0000256" key="4">
    <source>
        <dbReference type="ARBA" id="ARBA00023136"/>
    </source>
</evidence>
<comment type="subcellular location">
    <subcellularLocation>
        <location evidence="1">Membrane</location>
        <topology evidence="1">Multi-pass membrane protein</topology>
    </subcellularLocation>
</comment>
<evidence type="ECO:0000259" key="7">
    <source>
        <dbReference type="PROSITE" id="PS50850"/>
    </source>
</evidence>
<reference evidence="11 12" key="1">
    <citation type="submission" date="2015-05" db="EMBL/GenBank/DDBJ databases">
        <authorList>
            <person name="Fogelqvist Johan"/>
        </authorList>
    </citation>
    <scope>NUCLEOTIDE SEQUENCE [LARGE SCALE GENOMIC DNA]</scope>
    <source>
        <strain evidence="8">VL1</strain>
        <strain evidence="9">VL2</strain>
    </source>
</reference>
<keyword evidence="3 6" id="KW-1133">Transmembrane helix</keyword>
<feature type="transmembrane region" description="Helical" evidence="6">
    <location>
        <begin position="399"/>
        <end position="420"/>
    </location>
</feature>
<organism evidence="8 11">
    <name type="scientific">Verticillium longisporum</name>
    <name type="common">Verticillium dahliae var. longisporum</name>
    <dbReference type="NCBI Taxonomy" id="100787"/>
    <lineage>
        <taxon>Eukaryota</taxon>
        <taxon>Fungi</taxon>
        <taxon>Dikarya</taxon>
        <taxon>Ascomycota</taxon>
        <taxon>Pezizomycotina</taxon>
        <taxon>Sordariomycetes</taxon>
        <taxon>Hypocreomycetidae</taxon>
        <taxon>Glomerellales</taxon>
        <taxon>Plectosphaerellaceae</taxon>
        <taxon>Verticillium</taxon>
    </lineage>
</organism>
<feature type="transmembrane region" description="Helical" evidence="6">
    <location>
        <begin position="537"/>
        <end position="557"/>
    </location>
</feature>
<dbReference type="PANTHER" id="PTHR42718">
    <property type="entry name" value="MAJOR FACILITATOR SUPERFAMILY MULTIDRUG TRANSPORTER MFSC"/>
    <property type="match status" value="1"/>
</dbReference>
<dbReference type="SUPFAM" id="SSF103473">
    <property type="entry name" value="MFS general substrate transporter"/>
    <property type="match status" value="1"/>
</dbReference>
<dbReference type="GO" id="GO:0016020">
    <property type="term" value="C:membrane"/>
    <property type="evidence" value="ECO:0007669"/>
    <property type="project" value="UniProtKB-SubCell"/>
</dbReference>
<protein>
    <submittedName>
        <fullName evidence="10">MFS-type transporter 1 like protein</fullName>
    </submittedName>
</protein>
<evidence type="ECO:0000256" key="3">
    <source>
        <dbReference type="ARBA" id="ARBA00022989"/>
    </source>
</evidence>
<dbReference type="Proteomes" id="UP000044602">
    <property type="component" value="Unassembled WGS sequence"/>
</dbReference>
<dbReference type="Proteomes" id="UP000045706">
    <property type="component" value="Unassembled WGS sequence"/>
</dbReference>
<feature type="transmembrane region" description="Helical" evidence="6">
    <location>
        <begin position="362"/>
        <end position="387"/>
    </location>
</feature>
<sequence>MTPKIPPRGLFVANEPPPGSPTSSMTSTKSYIREWISRTPSLLRRFSAPSRKAAAQPTAVPSTTVNPAQQSQEMLEIAEPSNVKIASRAKAAWVISILTGVTFVGNMSTGLVTISLPTIARDLELAPHLLLWPASVFPLASACCLVVAGAVADFIGNRNINLMGCFLLSIFTTAAGVADNGIRFILFRAFQGVALSLCLPTTISILTNNFIAGRQRNVGFACVGLSQPLGFSFGLILGGVVVDTSLTWRFAFYFTAGLMGLLFLVSIWLLPQDTPREKFTWSRFVREIDWIGACLISAALGMTSYVLAVITGNMAKVKNAENIAMLSIAGTSAVSFGLWMHFREKSGRIALIPNSLWRKRAFTTICLLVFLTYAVLNGVEYFLSLFFQEVQQLSALDAAIRFFPEVVVGILLNLFTGLFVHKINANHLITISAALTCAAPLIMALIDPAWNFWVAAFWAALLCPFSVDVIFTVANLIITDAFSEGTQALAGAVFSTVAQFGHSVGLMVMAVTSNRVTAKSSIEDKSSPEAIMEGYRMVFWLCFGMQLMACFISVWGLRGVGKVGLKRE</sequence>
<evidence type="ECO:0000313" key="9">
    <source>
        <dbReference type="EMBL" id="CRK43775.1"/>
    </source>
</evidence>
<feature type="transmembrane region" description="Helical" evidence="6">
    <location>
        <begin position="452"/>
        <end position="477"/>
    </location>
</feature>
<dbReference type="EMBL" id="JAEMWZ010000008">
    <property type="protein sequence ID" value="KAG7143268.1"/>
    <property type="molecule type" value="Genomic_DNA"/>
</dbReference>
<dbReference type="PROSITE" id="PS50850">
    <property type="entry name" value="MFS"/>
    <property type="match status" value="1"/>
</dbReference>
<dbReference type="STRING" id="100787.A0A0G4KZJ4"/>